<dbReference type="AlphaFoldDB" id="A0A0A8Z8R4"/>
<dbReference type="EMBL" id="GBRH01262076">
    <property type="protein sequence ID" value="JAD35819.1"/>
    <property type="molecule type" value="Transcribed_RNA"/>
</dbReference>
<protein>
    <submittedName>
        <fullName evidence="1">Uncharacterized protein</fullName>
    </submittedName>
</protein>
<sequence length="32" mass="3678">MRPWYGLVGNQYHLHIFDLPSPCPSIVQQPIA</sequence>
<evidence type="ECO:0000313" key="1">
    <source>
        <dbReference type="EMBL" id="JAD35819.1"/>
    </source>
</evidence>
<reference evidence="1" key="1">
    <citation type="submission" date="2014-09" db="EMBL/GenBank/DDBJ databases">
        <authorList>
            <person name="Magalhaes I.L.F."/>
            <person name="Oliveira U."/>
            <person name="Santos F.R."/>
            <person name="Vidigal T.H.D.A."/>
            <person name="Brescovit A.D."/>
            <person name="Santos A.J."/>
        </authorList>
    </citation>
    <scope>NUCLEOTIDE SEQUENCE</scope>
    <source>
        <tissue evidence="1">Shoot tissue taken approximately 20 cm above the soil surface</tissue>
    </source>
</reference>
<reference evidence="1" key="2">
    <citation type="journal article" date="2015" name="Data Brief">
        <title>Shoot transcriptome of the giant reed, Arundo donax.</title>
        <authorList>
            <person name="Barrero R.A."/>
            <person name="Guerrero F.D."/>
            <person name="Moolhuijzen P."/>
            <person name="Goolsby J.A."/>
            <person name="Tidwell J."/>
            <person name="Bellgard S.E."/>
            <person name="Bellgard M.I."/>
        </authorList>
    </citation>
    <scope>NUCLEOTIDE SEQUENCE</scope>
    <source>
        <tissue evidence="1">Shoot tissue taken approximately 20 cm above the soil surface</tissue>
    </source>
</reference>
<accession>A0A0A8Z8R4</accession>
<organism evidence="1">
    <name type="scientific">Arundo donax</name>
    <name type="common">Giant reed</name>
    <name type="synonym">Donax arundinaceus</name>
    <dbReference type="NCBI Taxonomy" id="35708"/>
    <lineage>
        <taxon>Eukaryota</taxon>
        <taxon>Viridiplantae</taxon>
        <taxon>Streptophyta</taxon>
        <taxon>Embryophyta</taxon>
        <taxon>Tracheophyta</taxon>
        <taxon>Spermatophyta</taxon>
        <taxon>Magnoliopsida</taxon>
        <taxon>Liliopsida</taxon>
        <taxon>Poales</taxon>
        <taxon>Poaceae</taxon>
        <taxon>PACMAD clade</taxon>
        <taxon>Arundinoideae</taxon>
        <taxon>Arundineae</taxon>
        <taxon>Arundo</taxon>
    </lineage>
</organism>
<name>A0A0A8Z8R4_ARUDO</name>
<proteinExistence type="predicted"/>